<proteinExistence type="predicted"/>
<reference evidence="3" key="1">
    <citation type="submission" date="2019-11" db="EMBL/GenBank/DDBJ databases">
        <title>The complete genome sequence of Saccharopolyspora sp. E2A.</title>
        <authorList>
            <person name="Zhang G."/>
        </authorList>
    </citation>
    <scope>NUCLEOTIDE SEQUENCE [LARGE SCALE GENOMIC DNA]</scope>
    <source>
        <strain evidence="3">E2A</strain>
    </source>
</reference>
<evidence type="ECO:0000313" key="2">
    <source>
        <dbReference type="EMBL" id="QGK70954.1"/>
    </source>
</evidence>
<keyword evidence="1" id="KW-0472">Membrane</keyword>
<dbReference type="KEGG" id="sace:GIY23_16810"/>
<gene>
    <name evidence="2" type="ORF">GIY23_16810</name>
</gene>
<dbReference type="RefSeq" id="WP_154077531.1">
    <property type="nucleotide sequence ID" value="NZ_CP045929.1"/>
</dbReference>
<protein>
    <submittedName>
        <fullName evidence="2">Uncharacterized protein</fullName>
    </submittedName>
</protein>
<name>A0A5Q3QCI9_9PSEU</name>
<feature type="transmembrane region" description="Helical" evidence="1">
    <location>
        <begin position="6"/>
        <end position="27"/>
    </location>
</feature>
<evidence type="ECO:0000313" key="3">
    <source>
        <dbReference type="Proteomes" id="UP000371041"/>
    </source>
</evidence>
<keyword evidence="3" id="KW-1185">Reference proteome</keyword>
<dbReference type="EMBL" id="CP045929">
    <property type="protein sequence ID" value="QGK70954.1"/>
    <property type="molecule type" value="Genomic_DNA"/>
</dbReference>
<evidence type="ECO:0000256" key="1">
    <source>
        <dbReference type="SAM" id="Phobius"/>
    </source>
</evidence>
<dbReference type="Proteomes" id="UP000371041">
    <property type="component" value="Chromosome"/>
</dbReference>
<organism evidence="2 3">
    <name type="scientific">Allosaccharopolyspora coralli</name>
    <dbReference type="NCBI Taxonomy" id="2665642"/>
    <lineage>
        <taxon>Bacteria</taxon>
        <taxon>Bacillati</taxon>
        <taxon>Actinomycetota</taxon>
        <taxon>Actinomycetes</taxon>
        <taxon>Pseudonocardiales</taxon>
        <taxon>Pseudonocardiaceae</taxon>
        <taxon>Allosaccharopolyspora</taxon>
    </lineage>
</organism>
<keyword evidence="1" id="KW-0812">Transmembrane</keyword>
<accession>A0A5Q3QCI9</accession>
<sequence>MTTMGWVLRGCLLLGVAVVSGLIWFAVAPDTEPEAQAPTPSAADDGKYRFDQYLRVETATCGEFSTARIAQYFRTHSCEHLTRALYTTMLPSGEKVLTSVVTARMPDAATAAELNALTTRDGTGNIQDLMSSDLDMPDDFPNLNKDLGYHSEQQDRLVVIGESSYFSSPGREDARLTEVTKDALRLGWPQDGETGPR</sequence>
<keyword evidence="1" id="KW-1133">Transmembrane helix</keyword>
<dbReference type="AlphaFoldDB" id="A0A5Q3QCI9"/>